<dbReference type="PANTHER" id="PTHR37813">
    <property type="entry name" value="FELS-2 PROPHAGE PROTEIN"/>
    <property type="match status" value="1"/>
</dbReference>
<dbReference type="RefSeq" id="WP_168913932.1">
    <property type="nucleotide sequence ID" value="NZ_JABACI010000005.1"/>
</dbReference>
<evidence type="ECO:0000313" key="5">
    <source>
        <dbReference type="Proteomes" id="UP001429745"/>
    </source>
</evidence>
<protein>
    <submittedName>
        <fullName evidence="4">Phage tail tape measure protein</fullName>
    </submittedName>
</protein>
<dbReference type="Pfam" id="PF10145">
    <property type="entry name" value="PhageMin_Tail"/>
    <property type="match status" value="1"/>
</dbReference>
<proteinExistence type="predicted"/>
<reference evidence="4 5" key="1">
    <citation type="submission" date="2020-04" db="EMBL/GenBank/DDBJ databases">
        <title>CFH 90308 Microbacterium sp.</title>
        <authorList>
            <person name="Nie G."/>
            <person name="Ming H."/>
            <person name="Xia T."/>
        </authorList>
    </citation>
    <scope>NUCLEOTIDE SEQUENCE [LARGE SCALE GENOMIC DNA]</scope>
    <source>
        <strain evidence="4 5">CFH 90308</strain>
    </source>
</reference>
<evidence type="ECO:0000256" key="2">
    <source>
        <dbReference type="SAM" id="Coils"/>
    </source>
</evidence>
<dbReference type="PANTHER" id="PTHR37813:SF1">
    <property type="entry name" value="FELS-2 PROPHAGE PROTEIN"/>
    <property type="match status" value="1"/>
</dbReference>
<dbReference type="Proteomes" id="UP001429745">
    <property type="component" value="Unassembled WGS sequence"/>
</dbReference>
<dbReference type="EMBL" id="JABACI010000005">
    <property type="protein sequence ID" value="NLP85441.1"/>
    <property type="molecule type" value="Genomic_DNA"/>
</dbReference>
<evidence type="ECO:0000256" key="1">
    <source>
        <dbReference type="ARBA" id="ARBA00022612"/>
    </source>
</evidence>
<keyword evidence="1" id="KW-1188">Viral release from host cell</keyword>
<feature type="domain" description="Phage tail tape measure protein" evidence="3">
    <location>
        <begin position="95"/>
        <end position="295"/>
    </location>
</feature>
<accession>A0ABX1KEH1</accession>
<evidence type="ECO:0000259" key="3">
    <source>
        <dbReference type="Pfam" id="PF10145"/>
    </source>
</evidence>
<feature type="coiled-coil region" evidence="2">
    <location>
        <begin position="599"/>
        <end position="626"/>
    </location>
</feature>
<gene>
    <name evidence="4" type="ORF">HF576_16460</name>
</gene>
<keyword evidence="5" id="KW-1185">Reference proteome</keyword>
<organism evidence="4 5">
    <name type="scientific">Microbacterium salsuginis</name>
    <dbReference type="NCBI Taxonomy" id="2722803"/>
    <lineage>
        <taxon>Bacteria</taxon>
        <taxon>Bacillati</taxon>
        <taxon>Actinomycetota</taxon>
        <taxon>Actinomycetes</taxon>
        <taxon>Micrococcales</taxon>
        <taxon>Microbacteriaceae</taxon>
        <taxon>Microbacterium</taxon>
    </lineage>
</organism>
<name>A0ABX1KEH1_9MICO</name>
<dbReference type="NCBIfam" id="TIGR01760">
    <property type="entry name" value="tape_meas_TP901"/>
    <property type="match status" value="1"/>
</dbReference>
<dbReference type="InterPro" id="IPR010090">
    <property type="entry name" value="Phage_tape_meas"/>
</dbReference>
<keyword evidence="2" id="KW-0175">Coiled coil</keyword>
<comment type="caution">
    <text evidence="4">The sequence shown here is derived from an EMBL/GenBank/DDBJ whole genome shotgun (WGS) entry which is preliminary data.</text>
</comment>
<sequence length="908" mass="93693">MADRQVKTTLSVQMQQYVDGMKKAAKATRETSDEAKKLAEQREAFNQLGRVGLTTGAVLAAGFAVAVTKMAEFDAAMSNVAATGQDATDNIDALREAALEAGSSTVFSATQSANAIEELAKAGVSAADILNGGLAGALDLAAAGEIQVADAAGIAATALKTFNLEGDDMSHVADLMAAGAGKAMGGVDDLSQALDQVALVASGAGLSIEETTAGLAAFASQGLLGSDAGTSFRTMLGSLTPNSAAAADEMERLGISAFDSQGQFIGLAEFAGNLQTSLQGLTDEQRQATIEMIFGQDAQRAANALYKEGEAGIRAWITAVDDQGYAARTAATRLDNLKGDFEALQGAIDTAFIQTGAAANDSIRTLVQTLTGLVDSYNDLPEPVKGATLAVGGATAAIGLASGTALLAVPKFLELRDVLQKSGIGMGALSLKAGAAGAALGGLFAIVGELARRHQEARAKAESYAGAIEQGTEAVQNMTLENLQAEESWLWVTRGSAADAAEKFGFTLRDLADAAEGDKDALKAMNDVIAAGQGDQDAANRLMDEYGLSLLEVSSASGLVAEAIGNESRALAEGARILDQKKEATEEEAGSTRDAAQAYMDAASEVSDLNSELSQLIETINEANGVGQDAITANLNYRDALAEVDALIAEGATGWDANTQAGRDNQSMLVDIAKQAQDAAEAEFKLDGNTESYRATLEGSRQALIDRAMQLGANADEAGALADQIFRIPSATEWELIAHTAAAQDAINRFIWANDGRRVNLIVDGVPGRQVHGTDVLARAFGGRINGPGTTTSDSIPVMASDEEHMLSAAEVRGMGGHAAVEAMRAAARAGQFDPGQFDSGQHWVASAPMYATPHGGAAASVSFPETITLVDADGSILAHARVIAGEAIASNNAHLNQQDNAGRRRQY</sequence>
<evidence type="ECO:0000313" key="4">
    <source>
        <dbReference type="EMBL" id="NLP85441.1"/>
    </source>
</evidence>